<sequence>MTSGEEAETPEWPVSCSACGAGIGGLPSGDPCPDCGETERTYLVTAGDTARAEDSAQASVTYVKDRPWQELWRAVLKGLADLEDVAARRIDPPSDWRTLPTEFCKDVWHLKDWLRNDPAVPQVARDSVDGYAKTQPGIALARDVANTSKHLKRNLGQREAYATGGTVTEESASFRIEWTDTKSGVTGTEDALTKARQAVQEWRSFFADHGLDETAA</sequence>
<dbReference type="Proteomes" id="UP000319103">
    <property type="component" value="Unassembled WGS sequence"/>
</dbReference>
<dbReference type="RefSeq" id="WP_141632707.1">
    <property type="nucleotide sequence ID" value="NZ_VIGB01000003.1"/>
</dbReference>
<evidence type="ECO:0000313" key="2">
    <source>
        <dbReference type="Proteomes" id="UP000319103"/>
    </source>
</evidence>
<reference evidence="1 2" key="1">
    <citation type="submission" date="2019-06" db="EMBL/GenBank/DDBJ databases">
        <title>Description of Kitasatospora acidophila sp. nov. isolated from pine grove soil, and reclassification of Streptomyces novaecaesareae to Kitasatospora novaeceasareae comb. nov.</title>
        <authorList>
            <person name="Kim M.J."/>
        </authorList>
    </citation>
    <scope>NUCLEOTIDE SEQUENCE [LARGE SCALE GENOMIC DNA]</scope>
    <source>
        <strain evidence="1 2">MMS16-CNU292</strain>
    </source>
</reference>
<proteinExistence type="predicted"/>
<dbReference type="OrthoDB" id="4138529at2"/>
<protein>
    <submittedName>
        <fullName evidence="1">Uncharacterized protein</fullName>
    </submittedName>
</protein>
<accession>A0A540VZ32</accession>
<evidence type="ECO:0000313" key="1">
    <source>
        <dbReference type="EMBL" id="TQF01991.1"/>
    </source>
</evidence>
<dbReference type="AlphaFoldDB" id="A0A540VZ32"/>
<name>A0A540VZ32_9ACTN</name>
<organism evidence="1 2">
    <name type="scientific">Kitasatospora acidiphila</name>
    <dbReference type="NCBI Taxonomy" id="2567942"/>
    <lineage>
        <taxon>Bacteria</taxon>
        <taxon>Bacillati</taxon>
        <taxon>Actinomycetota</taxon>
        <taxon>Actinomycetes</taxon>
        <taxon>Kitasatosporales</taxon>
        <taxon>Streptomycetaceae</taxon>
        <taxon>Kitasatospora</taxon>
    </lineage>
</organism>
<comment type="caution">
    <text evidence="1">The sequence shown here is derived from an EMBL/GenBank/DDBJ whole genome shotgun (WGS) entry which is preliminary data.</text>
</comment>
<gene>
    <name evidence="1" type="ORF">E6W39_06520</name>
</gene>
<keyword evidence="2" id="KW-1185">Reference proteome</keyword>
<dbReference type="EMBL" id="VIGB01000003">
    <property type="protein sequence ID" value="TQF01991.1"/>
    <property type="molecule type" value="Genomic_DNA"/>
</dbReference>